<name>A0A3L6QFB7_PANMI</name>
<dbReference type="InterPro" id="IPR036568">
    <property type="entry name" value="GGCT-like_sf"/>
</dbReference>
<evidence type="ECO:0000313" key="6">
    <source>
        <dbReference type="EMBL" id="RLM78026.1"/>
    </source>
</evidence>
<dbReference type="OrthoDB" id="1044435at2759"/>
<accession>A0A3L6QFB7</accession>
<evidence type="ECO:0000313" key="7">
    <source>
        <dbReference type="Proteomes" id="UP000275267"/>
    </source>
</evidence>
<keyword evidence="7" id="KW-1185">Reference proteome</keyword>
<keyword evidence="3" id="KW-0808">Transferase</keyword>
<organism evidence="6 7">
    <name type="scientific">Panicum miliaceum</name>
    <name type="common">Proso millet</name>
    <name type="synonym">Broomcorn millet</name>
    <dbReference type="NCBI Taxonomy" id="4540"/>
    <lineage>
        <taxon>Eukaryota</taxon>
        <taxon>Viridiplantae</taxon>
        <taxon>Streptophyta</taxon>
        <taxon>Embryophyta</taxon>
        <taxon>Tracheophyta</taxon>
        <taxon>Spermatophyta</taxon>
        <taxon>Magnoliopsida</taxon>
        <taxon>Liliopsida</taxon>
        <taxon>Poales</taxon>
        <taxon>Poaceae</taxon>
        <taxon>PACMAD clade</taxon>
        <taxon>Panicoideae</taxon>
        <taxon>Panicodae</taxon>
        <taxon>Paniceae</taxon>
        <taxon>Panicinae</taxon>
        <taxon>Panicum</taxon>
        <taxon>Panicum sect. Panicum</taxon>
    </lineage>
</organism>
<dbReference type="CDD" id="cd06661">
    <property type="entry name" value="GGCT_like"/>
    <property type="match status" value="1"/>
</dbReference>
<dbReference type="Proteomes" id="UP000275267">
    <property type="component" value="Unassembled WGS sequence"/>
</dbReference>
<evidence type="ECO:0000256" key="1">
    <source>
        <dbReference type="ARBA" id="ARBA00002782"/>
    </source>
</evidence>
<dbReference type="EMBL" id="PQIB02000012">
    <property type="protein sequence ID" value="RLM78026.1"/>
    <property type="molecule type" value="Genomic_DNA"/>
</dbReference>
<feature type="domain" description="Gamma-glutamylcyclotransferase AIG2-like" evidence="5">
    <location>
        <begin position="88"/>
        <end position="199"/>
    </location>
</feature>
<evidence type="ECO:0000256" key="4">
    <source>
        <dbReference type="ARBA" id="ARBA00030602"/>
    </source>
</evidence>
<comment type="function">
    <text evidence="1">Putative gamma-glutamylcyclotransferase.</text>
</comment>
<dbReference type="InterPro" id="IPR045038">
    <property type="entry name" value="AIG2-like"/>
</dbReference>
<dbReference type="Gene3D" id="3.10.490.10">
    <property type="entry name" value="Gamma-glutamyl cyclotransferase-like"/>
    <property type="match status" value="1"/>
</dbReference>
<dbReference type="InterPro" id="IPR013024">
    <property type="entry name" value="GGCT-like"/>
</dbReference>
<dbReference type="GO" id="GO:0016740">
    <property type="term" value="F:transferase activity"/>
    <property type="evidence" value="ECO:0007669"/>
    <property type="project" value="UniProtKB-KW"/>
</dbReference>
<dbReference type="AlphaFoldDB" id="A0A3L6QFB7"/>
<dbReference type="PANTHER" id="PTHR31544:SF3">
    <property type="entry name" value="GAMMA-GLUTAMYLCYCLOTRANSFERASE-RELATED"/>
    <property type="match status" value="1"/>
</dbReference>
<dbReference type="SUPFAM" id="SSF110857">
    <property type="entry name" value="Gamma-glutamyl cyclotransferase-like"/>
    <property type="match status" value="1"/>
</dbReference>
<sequence>MIEIVYRRRWSGSFLPAQAQLQRRFGQRNAAGLATHLAAGVFRSTSSPVVVLVLLLLPPARRHLPSTSSSVMAAPAPPAAAAAGPHSVFVYGTLMAEEVVRVLLGRAPPSSPALLPGHRRFSLRGRVYPAILPVPGHAVNGKVFKGLTDRELHVFDLFEDEEYVKKTVEVSLADTSEKSLAYAYIWANEGDPDLYGEWDYEEWRKVHLKDYLEMTREFMEEVGQF</sequence>
<comment type="caution">
    <text evidence="6">The sequence shown here is derived from an EMBL/GenBank/DDBJ whole genome shotgun (WGS) entry which is preliminary data.</text>
</comment>
<dbReference type="Pfam" id="PF06094">
    <property type="entry name" value="GGACT"/>
    <property type="match status" value="1"/>
</dbReference>
<evidence type="ECO:0000256" key="3">
    <source>
        <dbReference type="ARBA" id="ARBA00022679"/>
    </source>
</evidence>
<reference evidence="7" key="1">
    <citation type="journal article" date="2019" name="Nat. Commun.">
        <title>The genome of broomcorn millet.</title>
        <authorList>
            <person name="Zou C."/>
            <person name="Miki D."/>
            <person name="Li D."/>
            <person name="Tang Q."/>
            <person name="Xiao L."/>
            <person name="Rajput S."/>
            <person name="Deng P."/>
            <person name="Jia W."/>
            <person name="Huang R."/>
            <person name="Zhang M."/>
            <person name="Sun Y."/>
            <person name="Hu J."/>
            <person name="Fu X."/>
            <person name="Schnable P.S."/>
            <person name="Li F."/>
            <person name="Zhang H."/>
            <person name="Feng B."/>
            <person name="Zhu X."/>
            <person name="Liu R."/>
            <person name="Schnable J.C."/>
            <person name="Zhu J.-K."/>
            <person name="Zhang H."/>
        </authorList>
    </citation>
    <scope>NUCLEOTIDE SEQUENCE [LARGE SCALE GENOMIC DNA]</scope>
</reference>
<gene>
    <name evidence="6" type="ORF">C2845_PM12G02770</name>
</gene>
<dbReference type="PANTHER" id="PTHR31544">
    <property type="entry name" value="AIG2-LIKE PROTEIN D"/>
    <property type="match status" value="1"/>
</dbReference>
<evidence type="ECO:0000259" key="5">
    <source>
        <dbReference type="Pfam" id="PF06094"/>
    </source>
</evidence>
<comment type="similarity">
    <text evidence="2">Belongs to the gamma-glutamylcyclotransferase family.</text>
</comment>
<proteinExistence type="inferred from homology"/>
<dbReference type="InterPro" id="IPR009288">
    <property type="entry name" value="AIG2-like_dom"/>
</dbReference>
<evidence type="ECO:0000256" key="2">
    <source>
        <dbReference type="ARBA" id="ARBA00008861"/>
    </source>
</evidence>
<protein>
    <recommendedName>
        <fullName evidence="4">Putative gamma-glutamylcyclotransferase</fullName>
    </recommendedName>
</protein>
<dbReference type="Gene3D" id="6.10.250.210">
    <property type="match status" value="1"/>
</dbReference>